<evidence type="ECO:0000256" key="4">
    <source>
        <dbReference type="ARBA" id="ARBA00022980"/>
    </source>
</evidence>
<dbReference type="GO" id="GO:0003735">
    <property type="term" value="F:structural constituent of ribosome"/>
    <property type="evidence" value="ECO:0007669"/>
    <property type="project" value="InterPro"/>
</dbReference>
<dbReference type="GO" id="GO:0005840">
    <property type="term" value="C:ribosome"/>
    <property type="evidence" value="ECO:0007669"/>
    <property type="project" value="UniProtKB-KW"/>
</dbReference>
<evidence type="ECO:0000256" key="3">
    <source>
        <dbReference type="ARBA" id="ARBA00022884"/>
    </source>
</evidence>
<dbReference type="InterPro" id="IPR001787">
    <property type="entry name" value="Ribosomal_bL21"/>
</dbReference>
<dbReference type="GO" id="GO:0005737">
    <property type="term" value="C:cytoplasm"/>
    <property type="evidence" value="ECO:0007669"/>
    <property type="project" value="UniProtKB-ARBA"/>
</dbReference>
<name>A0A383DPW6_9ZZZZ</name>
<dbReference type="PANTHER" id="PTHR21349:SF0">
    <property type="entry name" value="LARGE RIBOSOMAL SUBUNIT PROTEIN BL21M"/>
    <property type="match status" value="1"/>
</dbReference>
<keyword evidence="3" id="KW-0694">RNA-binding</keyword>
<dbReference type="InterPro" id="IPR028909">
    <property type="entry name" value="bL21-like"/>
</dbReference>
<keyword evidence="5" id="KW-0687">Ribonucleoprotein</keyword>
<evidence type="ECO:0000256" key="5">
    <source>
        <dbReference type="ARBA" id="ARBA00023274"/>
    </source>
</evidence>
<dbReference type="InterPro" id="IPR018258">
    <property type="entry name" value="Ribosomal_bL21_CS"/>
</dbReference>
<organism evidence="6">
    <name type="scientific">marine metagenome</name>
    <dbReference type="NCBI Taxonomy" id="408172"/>
    <lineage>
        <taxon>unclassified sequences</taxon>
        <taxon>metagenomes</taxon>
        <taxon>ecological metagenomes</taxon>
    </lineage>
</organism>
<dbReference type="InterPro" id="IPR036164">
    <property type="entry name" value="bL21-like_sf"/>
</dbReference>
<dbReference type="AlphaFoldDB" id="A0A383DPW6"/>
<dbReference type="PROSITE" id="PS01169">
    <property type="entry name" value="RIBOSOMAL_L21"/>
    <property type="match status" value="1"/>
</dbReference>
<reference evidence="6" key="1">
    <citation type="submission" date="2018-05" db="EMBL/GenBank/DDBJ databases">
        <authorList>
            <person name="Lanie J.A."/>
            <person name="Ng W.-L."/>
            <person name="Kazmierczak K.M."/>
            <person name="Andrzejewski T.M."/>
            <person name="Davidsen T.M."/>
            <person name="Wayne K.J."/>
            <person name="Tettelin H."/>
            <person name="Glass J.I."/>
            <person name="Rusch D."/>
            <person name="Podicherti R."/>
            <person name="Tsui H.-C.T."/>
            <person name="Winkler M.E."/>
        </authorList>
    </citation>
    <scope>NUCLEOTIDE SEQUENCE</scope>
</reference>
<gene>
    <name evidence="6" type="ORF">METZ01_LOCUS499134</name>
</gene>
<proteinExistence type="inferred from homology"/>
<dbReference type="NCBIfam" id="TIGR00061">
    <property type="entry name" value="L21"/>
    <property type="match status" value="1"/>
</dbReference>
<feature type="non-terminal residue" evidence="6">
    <location>
        <position position="1"/>
    </location>
</feature>
<dbReference type="GO" id="GO:0006412">
    <property type="term" value="P:translation"/>
    <property type="evidence" value="ECO:0007669"/>
    <property type="project" value="InterPro"/>
</dbReference>
<evidence type="ECO:0000256" key="2">
    <source>
        <dbReference type="ARBA" id="ARBA00022730"/>
    </source>
</evidence>
<dbReference type="GO" id="GO:0019843">
    <property type="term" value="F:rRNA binding"/>
    <property type="evidence" value="ECO:0007669"/>
    <property type="project" value="UniProtKB-KW"/>
</dbReference>
<dbReference type="PANTHER" id="PTHR21349">
    <property type="entry name" value="50S RIBOSOMAL PROTEIN L21"/>
    <property type="match status" value="1"/>
</dbReference>
<evidence type="ECO:0000256" key="1">
    <source>
        <dbReference type="ARBA" id="ARBA00008563"/>
    </source>
</evidence>
<evidence type="ECO:0008006" key="7">
    <source>
        <dbReference type="Google" id="ProtNLM"/>
    </source>
</evidence>
<dbReference type="GO" id="GO:1990904">
    <property type="term" value="C:ribonucleoprotein complex"/>
    <property type="evidence" value="ECO:0007669"/>
    <property type="project" value="UniProtKB-KW"/>
</dbReference>
<dbReference type="SUPFAM" id="SSF141091">
    <property type="entry name" value="L21p-like"/>
    <property type="match status" value="1"/>
</dbReference>
<dbReference type="Pfam" id="PF00829">
    <property type="entry name" value="Ribosomal_L21p"/>
    <property type="match status" value="1"/>
</dbReference>
<protein>
    <recommendedName>
        <fullName evidence="7">50S ribosomal protein L21</fullName>
    </recommendedName>
</protein>
<sequence>EGDVVKLELIDAEPGEEGVFDQVLMLANGDDVNVGAPYVEGRQVKAEVLRNERDKKIRVIKFKRRKDYMRRQGHRQWFTEVKITAIG</sequence>
<keyword evidence="4" id="KW-0689">Ribosomal protein</keyword>
<evidence type="ECO:0000313" key="6">
    <source>
        <dbReference type="EMBL" id="SVE46280.1"/>
    </source>
</evidence>
<comment type="similarity">
    <text evidence="1">Belongs to the bacterial ribosomal protein bL21 family.</text>
</comment>
<dbReference type="EMBL" id="UINC01219005">
    <property type="protein sequence ID" value="SVE46280.1"/>
    <property type="molecule type" value="Genomic_DNA"/>
</dbReference>
<accession>A0A383DPW6</accession>
<keyword evidence="2" id="KW-0699">rRNA-binding</keyword>